<comment type="caution">
    <text evidence="2">The sequence shown here is derived from an EMBL/GenBank/DDBJ whole genome shotgun (WGS) entry which is preliminary data.</text>
</comment>
<gene>
    <name evidence="2" type="ORF">BpHYR1_012881</name>
</gene>
<dbReference type="Proteomes" id="UP000276133">
    <property type="component" value="Unassembled WGS sequence"/>
</dbReference>
<dbReference type="EMBL" id="REGN01006265">
    <property type="protein sequence ID" value="RNA10203.1"/>
    <property type="molecule type" value="Genomic_DNA"/>
</dbReference>
<evidence type="ECO:0000313" key="3">
    <source>
        <dbReference type="Proteomes" id="UP000276133"/>
    </source>
</evidence>
<protein>
    <submittedName>
        <fullName evidence="2">Uncharacterized protein</fullName>
    </submittedName>
</protein>
<keyword evidence="3" id="KW-1185">Reference proteome</keyword>
<name>A0A3M7QG28_BRAPC</name>
<feature type="transmembrane region" description="Helical" evidence="1">
    <location>
        <begin position="33"/>
        <end position="53"/>
    </location>
</feature>
<keyword evidence="1" id="KW-1133">Transmembrane helix</keyword>
<dbReference type="AlphaFoldDB" id="A0A3M7QG28"/>
<accession>A0A3M7QG28</accession>
<keyword evidence="1" id="KW-0812">Transmembrane</keyword>
<evidence type="ECO:0000256" key="1">
    <source>
        <dbReference type="SAM" id="Phobius"/>
    </source>
</evidence>
<organism evidence="2 3">
    <name type="scientific">Brachionus plicatilis</name>
    <name type="common">Marine rotifer</name>
    <name type="synonym">Brachionus muelleri</name>
    <dbReference type="NCBI Taxonomy" id="10195"/>
    <lineage>
        <taxon>Eukaryota</taxon>
        <taxon>Metazoa</taxon>
        <taxon>Spiralia</taxon>
        <taxon>Gnathifera</taxon>
        <taxon>Rotifera</taxon>
        <taxon>Eurotatoria</taxon>
        <taxon>Monogononta</taxon>
        <taxon>Pseudotrocha</taxon>
        <taxon>Ploima</taxon>
        <taxon>Brachionidae</taxon>
        <taxon>Brachionus</taxon>
    </lineage>
</organism>
<reference evidence="2 3" key="1">
    <citation type="journal article" date="2018" name="Sci. Rep.">
        <title>Genomic signatures of local adaptation to the degree of environmental predictability in rotifers.</title>
        <authorList>
            <person name="Franch-Gras L."/>
            <person name="Hahn C."/>
            <person name="Garcia-Roger E.M."/>
            <person name="Carmona M.J."/>
            <person name="Serra M."/>
            <person name="Gomez A."/>
        </authorList>
    </citation>
    <scope>NUCLEOTIDE SEQUENCE [LARGE SCALE GENOMIC DNA]</scope>
    <source>
        <strain evidence="2">HYR1</strain>
    </source>
</reference>
<evidence type="ECO:0000313" key="2">
    <source>
        <dbReference type="EMBL" id="RNA10203.1"/>
    </source>
</evidence>
<keyword evidence="1" id="KW-0472">Membrane</keyword>
<proteinExistence type="predicted"/>
<sequence length="107" mass="12401">MTKNLEGLYTLGGFFKIRLFSISKRIILKNKNFLGFFFNIFYTNFLSYCSFQVNVTRIKIISRIFSIYQNDYFSNCLNLFQVNGFSRGSLNMKPTGGQPKHVAAQVL</sequence>